<keyword evidence="3" id="KW-0597">Phosphoprotein</keyword>
<dbReference type="EMBL" id="BAABXL010000001">
    <property type="protein sequence ID" value="GAA6268362.1"/>
    <property type="molecule type" value="Genomic_DNA"/>
</dbReference>
<dbReference type="InterPro" id="IPR046947">
    <property type="entry name" value="LytR-like"/>
</dbReference>
<dbReference type="PANTHER" id="PTHR37299">
    <property type="entry name" value="TRANSCRIPTIONAL REGULATOR-RELATED"/>
    <property type="match status" value="1"/>
</dbReference>
<evidence type="ECO:0000313" key="7">
    <source>
        <dbReference type="Proteomes" id="UP001600894"/>
    </source>
</evidence>
<evidence type="ECO:0000256" key="1">
    <source>
        <dbReference type="ARBA" id="ARBA00018672"/>
    </source>
</evidence>
<feature type="domain" description="HTH LytTR-type" evidence="5">
    <location>
        <begin position="134"/>
        <end position="233"/>
    </location>
</feature>
<protein>
    <recommendedName>
        <fullName evidence="1">Stage 0 sporulation protein A homolog</fullName>
    </recommendedName>
</protein>
<evidence type="ECO:0000259" key="4">
    <source>
        <dbReference type="PROSITE" id="PS50110"/>
    </source>
</evidence>
<dbReference type="InterPro" id="IPR011006">
    <property type="entry name" value="CheY-like_superfamily"/>
</dbReference>
<dbReference type="Proteomes" id="UP001600894">
    <property type="component" value="Unassembled WGS sequence"/>
</dbReference>
<dbReference type="Pfam" id="PF00072">
    <property type="entry name" value="Response_reg"/>
    <property type="match status" value="1"/>
</dbReference>
<dbReference type="SMART" id="SM00850">
    <property type="entry name" value="LytTR"/>
    <property type="match status" value="1"/>
</dbReference>
<comment type="function">
    <text evidence="2">May play the central regulatory role in sporulation. It may be an element of the effector pathway responsible for the activation of sporulation genes in response to nutritional stress. Spo0A may act in concert with spo0H (a sigma factor) to control the expression of some genes that are critical to the sporulation process.</text>
</comment>
<dbReference type="SMART" id="SM00448">
    <property type="entry name" value="REC"/>
    <property type="match status" value="1"/>
</dbReference>
<sequence length="237" mass="27917">MTYQVAVCDDDIEFARCFSGRIQDAFAAMGVKAQIECFEDGETCCQAVKKREYDLIFMDIEMDSMNGFDAARQICFYKERRELPYLIFVSAHESMVFDSYEFEPLWFLCKERLEELGRALRKFAGKMEARELTFSFREGRSFRSVKIREILYLEGRGHWIDVNTWSDRFDIYGSLGHFEKELTPHGFFRIHRNFLVNMAAVFSINKDTVTLVDYTSLPMGRDRKARVREHFLTVNGR</sequence>
<accession>A0ABQ0AWE7</accession>
<comment type="caution">
    <text evidence="6">The sequence shown here is derived from an EMBL/GenBank/DDBJ whole genome shotgun (WGS) entry which is preliminary data.</text>
</comment>
<reference evidence="6 7" key="1">
    <citation type="submission" date="2024-04" db="EMBL/GenBank/DDBJ databases">
        <title>Defined microbial consortia suppress multidrug-resistant proinflammatory Enterobacteriaceae via ecological control.</title>
        <authorList>
            <person name="Furuichi M."/>
            <person name="Kawaguchi T."/>
            <person name="Pust M."/>
            <person name="Yasuma K."/>
            <person name="Plichta D."/>
            <person name="Hasegawa N."/>
            <person name="Ohya T."/>
            <person name="Bhattarai S."/>
            <person name="Sasajima S."/>
            <person name="Aoto Y."/>
            <person name="Tuganbaev T."/>
            <person name="Yaginuma M."/>
            <person name="Ueda M."/>
            <person name="Okahashi N."/>
            <person name="Amafuji K."/>
            <person name="Kiridooshi Y."/>
            <person name="Sugita K."/>
            <person name="Strazar M."/>
            <person name="Skelly A."/>
            <person name="Suda W."/>
            <person name="Hattori M."/>
            <person name="Nakamoto N."/>
            <person name="Caballero S."/>
            <person name="Norman J."/>
            <person name="Olle B."/>
            <person name="Tanoue T."/>
            <person name="Arita M."/>
            <person name="Bucci V."/>
            <person name="Atarashi K."/>
            <person name="Xavier R."/>
            <person name="Honda K."/>
        </authorList>
    </citation>
    <scope>NUCLEOTIDE SEQUENCE [LARGE SCALE GENOMIC DNA]</scope>
    <source>
        <strain evidence="7">f13</strain>
    </source>
</reference>
<name>A0ABQ0AWE7_9FIRM</name>
<dbReference type="PROSITE" id="PS50930">
    <property type="entry name" value="HTH_LYTTR"/>
    <property type="match status" value="1"/>
</dbReference>
<feature type="modified residue" description="4-aspartylphosphate" evidence="3">
    <location>
        <position position="59"/>
    </location>
</feature>
<dbReference type="Gene3D" id="3.40.50.2300">
    <property type="match status" value="1"/>
</dbReference>
<keyword evidence="7" id="KW-1185">Reference proteome</keyword>
<evidence type="ECO:0000256" key="2">
    <source>
        <dbReference type="ARBA" id="ARBA00024867"/>
    </source>
</evidence>
<dbReference type="SUPFAM" id="SSF52172">
    <property type="entry name" value="CheY-like"/>
    <property type="match status" value="1"/>
</dbReference>
<dbReference type="Gene3D" id="2.40.50.1020">
    <property type="entry name" value="LytTr DNA-binding domain"/>
    <property type="match status" value="1"/>
</dbReference>
<dbReference type="Pfam" id="PF04397">
    <property type="entry name" value="LytTR"/>
    <property type="match status" value="1"/>
</dbReference>
<evidence type="ECO:0000259" key="5">
    <source>
        <dbReference type="PROSITE" id="PS50930"/>
    </source>
</evidence>
<proteinExistence type="predicted"/>
<gene>
    <name evidence="6" type="ORF">F130042H8_14220</name>
</gene>
<dbReference type="PANTHER" id="PTHR37299:SF1">
    <property type="entry name" value="STAGE 0 SPORULATION PROTEIN A HOMOLOG"/>
    <property type="match status" value="1"/>
</dbReference>
<dbReference type="InterPro" id="IPR007492">
    <property type="entry name" value="LytTR_DNA-bd_dom"/>
</dbReference>
<evidence type="ECO:0000256" key="3">
    <source>
        <dbReference type="PROSITE-ProRule" id="PRU00169"/>
    </source>
</evidence>
<dbReference type="RefSeq" id="WP_176253706.1">
    <property type="nucleotide sequence ID" value="NZ_BAABXL010000001.1"/>
</dbReference>
<feature type="domain" description="Response regulatory" evidence="4">
    <location>
        <begin position="4"/>
        <end position="125"/>
    </location>
</feature>
<organism evidence="6 7">
    <name type="scientific">Enterocloster alcoholdehydrogenati</name>
    <dbReference type="NCBI Taxonomy" id="2547410"/>
    <lineage>
        <taxon>Bacteria</taxon>
        <taxon>Bacillati</taxon>
        <taxon>Bacillota</taxon>
        <taxon>Clostridia</taxon>
        <taxon>Lachnospirales</taxon>
        <taxon>Lachnospiraceae</taxon>
        <taxon>Enterocloster</taxon>
    </lineage>
</organism>
<keyword evidence="6" id="KW-0238">DNA-binding</keyword>
<dbReference type="PROSITE" id="PS50110">
    <property type="entry name" value="RESPONSE_REGULATORY"/>
    <property type="match status" value="1"/>
</dbReference>
<dbReference type="GO" id="GO:0003677">
    <property type="term" value="F:DNA binding"/>
    <property type="evidence" value="ECO:0007669"/>
    <property type="project" value="UniProtKB-KW"/>
</dbReference>
<evidence type="ECO:0000313" key="6">
    <source>
        <dbReference type="EMBL" id="GAA6268362.1"/>
    </source>
</evidence>
<dbReference type="InterPro" id="IPR001789">
    <property type="entry name" value="Sig_transdc_resp-reg_receiver"/>
</dbReference>